<keyword evidence="1" id="KW-0805">Transcription regulation</keyword>
<dbReference type="SMART" id="SM00354">
    <property type="entry name" value="HTH_LACI"/>
    <property type="match status" value="1"/>
</dbReference>
<evidence type="ECO:0000313" key="5">
    <source>
        <dbReference type="EMBL" id="GHC77052.1"/>
    </source>
</evidence>
<dbReference type="PROSITE" id="PS50932">
    <property type="entry name" value="HTH_LACI_2"/>
    <property type="match status" value="1"/>
</dbReference>
<feature type="domain" description="HTH lacI-type" evidence="4">
    <location>
        <begin position="18"/>
        <end position="72"/>
    </location>
</feature>
<dbReference type="SUPFAM" id="SSF47413">
    <property type="entry name" value="lambda repressor-like DNA-binding domains"/>
    <property type="match status" value="1"/>
</dbReference>
<dbReference type="Pfam" id="PF13377">
    <property type="entry name" value="Peripla_BP_3"/>
    <property type="match status" value="1"/>
</dbReference>
<dbReference type="EMBL" id="BMYK01000004">
    <property type="protein sequence ID" value="GHC77052.1"/>
    <property type="molecule type" value="Genomic_DNA"/>
</dbReference>
<keyword evidence="6" id="KW-1185">Reference proteome</keyword>
<evidence type="ECO:0000259" key="4">
    <source>
        <dbReference type="PROSITE" id="PS50932"/>
    </source>
</evidence>
<sequence length="349" mass="35958">MPPSSPDVPGSTEASRSASLADVAALAGVSAGTVSRALSRPDMLSEATRTRVLAAAERLGYVANGAARALAMRRSFTVGAIVPRFGRSSFPTMVQALEATLAAAGYTLLLSAPERARGHDPALLRALLERGVDAVALLGADQPPAVFAALAAHRRPFVLLWAEHSAQGPCVGFDEADAGAQLVAHLASLGHRRIGILSGSTVDNERAQRRLRGLTAAVARHGLQLHPEAVVETETGFAPGFAAMQTLLARRTPVTAVVCANDYLAAGALSALDQAGIAVPAQMSVASFNDNDFAAFLHPPLTTVRLPIQEIGEQAGRLLLASLRGDAPPANPLLPATLVVRASTGPAPG</sequence>
<proteinExistence type="predicted"/>
<keyword evidence="2" id="KW-0238">DNA-binding</keyword>
<dbReference type="Gene3D" id="1.10.260.40">
    <property type="entry name" value="lambda repressor-like DNA-binding domains"/>
    <property type="match status" value="1"/>
</dbReference>
<reference evidence="6" key="1">
    <citation type="journal article" date="2019" name="Int. J. Syst. Evol. Microbiol.">
        <title>The Global Catalogue of Microorganisms (GCM) 10K type strain sequencing project: providing services to taxonomists for standard genome sequencing and annotation.</title>
        <authorList>
            <consortium name="The Broad Institute Genomics Platform"/>
            <consortium name="The Broad Institute Genome Sequencing Center for Infectious Disease"/>
            <person name="Wu L."/>
            <person name="Ma J."/>
        </authorList>
    </citation>
    <scope>NUCLEOTIDE SEQUENCE [LARGE SCALE GENOMIC DNA]</scope>
    <source>
        <strain evidence="6">KCTC 23314</strain>
    </source>
</reference>
<dbReference type="PROSITE" id="PS00356">
    <property type="entry name" value="HTH_LACI_1"/>
    <property type="match status" value="1"/>
</dbReference>
<evidence type="ECO:0000313" key="6">
    <source>
        <dbReference type="Proteomes" id="UP000626210"/>
    </source>
</evidence>
<organism evidence="5 6">
    <name type="scientific">Pseudorhodoferax aquiterrae</name>
    <dbReference type="NCBI Taxonomy" id="747304"/>
    <lineage>
        <taxon>Bacteria</taxon>
        <taxon>Pseudomonadati</taxon>
        <taxon>Pseudomonadota</taxon>
        <taxon>Betaproteobacteria</taxon>
        <taxon>Burkholderiales</taxon>
        <taxon>Comamonadaceae</taxon>
    </lineage>
</organism>
<dbReference type="PANTHER" id="PTHR30146">
    <property type="entry name" value="LACI-RELATED TRANSCRIPTIONAL REPRESSOR"/>
    <property type="match status" value="1"/>
</dbReference>
<name>A0ABQ3FYQ0_9BURK</name>
<dbReference type="PANTHER" id="PTHR30146:SF109">
    <property type="entry name" value="HTH-TYPE TRANSCRIPTIONAL REGULATOR GALS"/>
    <property type="match status" value="1"/>
</dbReference>
<gene>
    <name evidence="5" type="ORF">GCM10007320_16300</name>
</gene>
<evidence type="ECO:0000256" key="3">
    <source>
        <dbReference type="ARBA" id="ARBA00023163"/>
    </source>
</evidence>
<protein>
    <submittedName>
        <fullName evidence="5">LacI family transcriptional regulator</fullName>
    </submittedName>
</protein>
<keyword evidence="3" id="KW-0804">Transcription</keyword>
<dbReference type="Proteomes" id="UP000626210">
    <property type="component" value="Unassembled WGS sequence"/>
</dbReference>
<dbReference type="InterPro" id="IPR046335">
    <property type="entry name" value="LacI/GalR-like_sensor"/>
</dbReference>
<dbReference type="InterPro" id="IPR028082">
    <property type="entry name" value="Peripla_BP_I"/>
</dbReference>
<dbReference type="RefSeq" id="WP_189686467.1">
    <property type="nucleotide sequence ID" value="NZ_BMYK01000004.1"/>
</dbReference>
<evidence type="ECO:0000256" key="2">
    <source>
        <dbReference type="ARBA" id="ARBA00023125"/>
    </source>
</evidence>
<dbReference type="InterPro" id="IPR010982">
    <property type="entry name" value="Lambda_DNA-bd_dom_sf"/>
</dbReference>
<dbReference type="Gene3D" id="3.40.50.2300">
    <property type="match status" value="2"/>
</dbReference>
<evidence type="ECO:0000256" key="1">
    <source>
        <dbReference type="ARBA" id="ARBA00023015"/>
    </source>
</evidence>
<dbReference type="InterPro" id="IPR000843">
    <property type="entry name" value="HTH_LacI"/>
</dbReference>
<accession>A0ABQ3FYQ0</accession>
<comment type="caution">
    <text evidence="5">The sequence shown here is derived from an EMBL/GenBank/DDBJ whole genome shotgun (WGS) entry which is preliminary data.</text>
</comment>
<dbReference type="CDD" id="cd01392">
    <property type="entry name" value="HTH_LacI"/>
    <property type="match status" value="1"/>
</dbReference>
<dbReference type="SUPFAM" id="SSF53822">
    <property type="entry name" value="Periplasmic binding protein-like I"/>
    <property type="match status" value="1"/>
</dbReference>
<dbReference type="Pfam" id="PF00356">
    <property type="entry name" value="LacI"/>
    <property type="match status" value="1"/>
</dbReference>